<dbReference type="AlphaFoldDB" id="A0A3R8LGP8"/>
<dbReference type="InterPro" id="IPR009057">
    <property type="entry name" value="Homeodomain-like_sf"/>
</dbReference>
<evidence type="ECO:0000256" key="4">
    <source>
        <dbReference type="ARBA" id="ARBA00022553"/>
    </source>
</evidence>
<keyword evidence="14" id="KW-1185">Reference proteome</keyword>
<evidence type="ECO:0000256" key="2">
    <source>
        <dbReference type="ARBA" id="ARBA00018672"/>
    </source>
</evidence>
<dbReference type="SMART" id="SM00448">
    <property type="entry name" value="REC"/>
    <property type="match status" value="1"/>
</dbReference>
<comment type="subcellular location">
    <subcellularLocation>
        <location evidence="1">Cytoplasm</location>
    </subcellularLocation>
</comment>
<dbReference type="GO" id="GO:0005737">
    <property type="term" value="C:cytoplasm"/>
    <property type="evidence" value="ECO:0007669"/>
    <property type="project" value="UniProtKB-SubCell"/>
</dbReference>
<keyword evidence="4 10" id="KW-0597">Phosphoprotein</keyword>
<keyword evidence="3" id="KW-0963">Cytoplasm</keyword>
<evidence type="ECO:0000256" key="10">
    <source>
        <dbReference type="PROSITE-ProRule" id="PRU00169"/>
    </source>
</evidence>
<keyword evidence="7" id="KW-0238">DNA-binding</keyword>
<proteinExistence type="predicted"/>
<dbReference type="Gene3D" id="3.40.50.2300">
    <property type="match status" value="1"/>
</dbReference>
<dbReference type="SUPFAM" id="SSF52172">
    <property type="entry name" value="CheY-like"/>
    <property type="match status" value="1"/>
</dbReference>
<evidence type="ECO:0000259" key="11">
    <source>
        <dbReference type="PROSITE" id="PS01124"/>
    </source>
</evidence>
<dbReference type="InterPro" id="IPR001789">
    <property type="entry name" value="Sig_transdc_resp-reg_receiver"/>
</dbReference>
<dbReference type="InterPro" id="IPR018060">
    <property type="entry name" value="HTH_AraC"/>
</dbReference>
<dbReference type="Pfam" id="PF12833">
    <property type="entry name" value="HTH_18"/>
    <property type="match status" value="1"/>
</dbReference>
<comment type="function">
    <text evidence="9">May play the central regulatory role in sporulation. It may be an element of the effector pathway responsible for the activation of sporulation genes in response to nutritional stress. Spo0A may act in concert with spo0H (a sigma factor) to control the expression of some genes that are critical to the sporulation process.</text>
</comment>
<dbReference type="PROSITE" id="PS01124">
    <property type="entry name" value="HTH_ARAC_FAMILY_2"/>
    <property type="match status" value="1"/>
</dbReference>
<accession>A0A3R8LGP8</accession>
<evidence type="ECO:0000256" key="1">
    <source>
        <dbReference type="ARBA" id="ARBA00004496"/>
    </source>
</evidence>
<gene>
    <name evidence="13" type="ORF">EBB54_17715</name>
</gene>
<evidence type="ECO:0000256" key="9">
    <source>
        <dbReference type="ARBA" id="ARBA00024867"/>
    </source>
</evidence>
<organism evidence="13 14">
    <name type="scientific">Schaedlerella arabinosiphila</name>
    <dbReference type="NCBI Taxonomy" id="2044587"/>
    <lineage>
        <taxon>Bacteria</taxon>
        <taxon>Bacillati</taxon>
        <taxon>Bacillota</taxon>
        <taxon>Clostridia</taxon>
        <taxon>Lachnospirales</taxon>
        <taxon>Lachnospiraceae</taxon>
        <taxon>Schaedlerella</taxon>
    </lineage>
</organism>
<dbReference type="GO" id="GO:0003700">
    <property type="term" value="F:DNA-binding transcription factor activity"/>
    <property type="evidence" value="ECO:0007669"/>
    <property type="project" value="InterPro"/>
</dbReference>
<dbReference type="GO" id="GO:0043565">
    <property type="term" value="F:sequence-specific DNA binding"/>
    <property type="evidence" value="ECO:0007669"/>
    <property type="project" value="InterPro"/>
</dbReference>
<dbReference type="SUPFAM" id="SSF46689">
    <property type="entry name" value="Homeodomain-like"/>
    <property type="match status" value="2"/>
</dbReference>
<keyword evidence="5" id="KW-0902">Two-component regulatory system</keyword>
<feature type="domain" description="HTH araC/xylS-type" evidence="11">
    <location>
        <begin position="408"/>
        <end position="506"/>
    </location>
</feature>
<keyword evidence="6" id="KW-0805">Transcription regulation</keyword>
<dbReference type="RefSeq" id="WP_125128371.1">
    <property type="nucleotide sequence ID" value="NZ_RHJS01000002.1"/>
</dbReference>
<evidence type="ECO:0000259" key="12">
    <source>
        <dbReference type="PROSITE" id="PS50110"/>
    </source>
</evidence>
<protein>
    <recommendedName>
        <fullName evidence="2">Stage 0 sporulation protein A homolog</fullName>
    </recommendedName>
</protein>
<feature type="domain" description="Response regulatory" evidence="12">
    <location>
        <begin position="2"/>
        <end position="119"/>
    </location>
</feature>
<evidence type="ECO:0000256" key="6">
    <source>
        <dbReference type="ARBA" id="ARBA00023015"/>
    </source>
</evidence>
<dbReference type="InterPro" id="IPR051552">
    <property type="entry name" value="HptR"/>
</dbReference>
<dbReference type="InterPro" id="IPR011006">
    <property type="entry name" value="CheY-like_superfamily"/>
</dbReference>
<dbReference type="Pfam" id="PF00072">
    <property type="entry name" value="Response_reg"/>
    <property type="match status" value="1"/>
</dbReference>
<sequence length="508" mass="59713">MRIVIVEDEAAIREGMVKLLHQINPQYEVVGKAVDGQSGYELIRSVRPDLIIVDIRMPDMNGLAMIRKLQEEQVRCKVLVISAYSEFEYAREAIELGIINYLLKPLKISELKKALDKVDQEIRRDQHKEYGFSLENIFMGCINGQLKPDAYFHEQTREKYGFTVQEPAELFMVWLGNGYEAQKETAKGLLEHVADHTVKFAANIRELKGWEMLLMILYRQSGGESQLTYFEKSVVPMLCDNLKKPVVCVWRRIEQLLDMSRVLQEMRKDLEWNLCSPDRTLIYREAIQKQQIVPIKYPLELEDRAKRALREKNWEELVLCYERLYEYLVQETHLPSQIKESLIRFNWSLVSSQKEKKEESELHIQKILQRIASADTWSQIKQGMVEFMGILDYSEPKLEEPSVSDLIHRAKVLIRKYYNQGITLEETARKLFVSEEYLSAQFKKETGNTFTETVRKYRIKKVKELLVETHLKMNQIAELAGYSDPKYMSRVFKEEVGMLPTEYRKEVQ</sequence>
<dbReference type="EMBL" id="RHJS01000002">
    <property type="protein sequence ID" value="RRK32980.1"/>
    <property type="molecule type" value="Genomic_DNA"/>
</dbReference>
<evidence type="ECO:0000313" key="14">
    <source>
        <dbReference type="Proteomes" id="UP000274920"/>
    </source>
</evidence>
<keyword evidence="8" id="KW-0804">Transcription</keyword>
<name>A0A3R8LGP8_9FIRM</name>
<dbReference type="SMART" id="SM00342">
    <property type="entry name" value="HTH_ARAC"/>
    <property type="match status" value="1"/>
</dbReference>
<evidence type="ECO:0000256" key="8">
    <source>
        <dbReference type="ARBA" id="ARBA00023163"/>
    </source>
</evidence>
<evidence type="ECO:0000313" key="13">
    <source>
        <dbReference type="EMBL" id="RRK32980.1"/>
    </source>
</evidence>
<feature type="modified residue" description="4-aspartylphosphate" evidence="10">
    <location>
        <position position="54"/>
    </location>
</feature>
<dbReference type="PROSITE" id="PS50110">
    <property type="entry name" value="RESPONSE_REGULATORY"/>
    <property type="match status" value="1"/>
</dbReference>
<dbReference type="Proteomes" id="UP000274920">
    <property type="component" value="Unassembled WGS sequence"/>
</dbReference>
<dbReference type="PANTHER" id="PTHR42713">
    <property type="entry name" value="HISTIDINE KINASE-RELATED"/>
    <property type="match status" value="1"/>
</dbReference>
<evidence type="ECO:0000256" key="7">
    <source>
        <dbReference type="ARBA" id="ARBA00023125"/>
    </source>
</evidence>
<reference evidence="13" key="1">
    <citation type="submission" date="2018-10" db="EMBL/GenBank/DDBJ databases">
        <title>Schaedlerella arabinophila gen. nov. sp. nov., isolated from the mouse intestinal tract and comparative analysis with the genome of the closely related altered Schaedler flora strain ASF502.</title>
        <authorList>
            <person name="Miyake S."/>
            <person name="Soh M."/>
            <person name="Seedorf H."/>
        </authorList>
    </citation>
    <scope>NUCLEOTIDE SEQUENCE [LARGE SCALE GENOMIC DNA]</scope>
    <source>
        <strain evidence="13">DSM 106076</strain>
    </source>
</reference>
<dbReference type="GO" id="GO:0000160">
    <property type="term" value="P:phosphorelay signal transduction system"/>
    <property type="evidence" value="ECO:0007669"/>
    <property type="project" value="UniProtKB-KW"/>
</dbReference>
<dbReference type="Gene3D" id="1.10.10.60">
    <property type="entry name" value="Homeodomain-like"/>
    <property type="match status" value="2"/>
</dbReference>
<dbReference type="CDD" id="cd17536">
    <property type="entry name" value="REC_YesN-like"/>
    <property type="match status" value="1"/>
</dbReference>
<evidence type="ECO:0000256" key="3">
    <source>
        <dbReference type="ARBA" id="ARBA00022490"/>
    </source>
</evidence>
<evidence type="ECO:0000256" key="5">
    <source>
        <dbReference type="ARBA" id="ARBA00023012"/>
    </source>
</evidence>
<comment type="caution">
    <text evidence="13">The sequence shown here is derived from an EMBL/GenBank/DDBJ whole genome shotgun (WGS) entry which is preliminary data.</text>
</comment>
<dbReference type="PANTHER" id="PTHR42713:SF3">
    <property type="entry name" value="TRANSCRIPTIONAL REGULATORY PROTEIN HPTR"/>
    <property type="match status" value="1"/>
</dbReference>